<dbReference type="InterPro" id="IPR005956">
    <property type="entry name" value="4OHPhenylPyrv_dOase"/>
</dbReference>
<reference evidence="9" key="1">
    <citation type="submission" date="2025-08" db="UniProtKB">
        <authorList>
            <consortium name="RefSeq"/>
        </authorList>
    </citation>
    <scope>IDENTIFICATION</scope>
    <source>
        <tissue evidence="9">Gonads</tissue>
    </source>
</reference>
<evidence type="ECO:0000256" key="1">
    <source>
        <dbReference type="ARBA" id="ARBA00005877"/>
    </source>
</evidence>
<dbReference type="PANTHER" id="PTHR11959">
    <property type="entry name" value="4-HYDROXYPHENYLPYRUVATE DIOXYGENASE"/>
    <property type="match status" value="1"/>
</dbReference>
<evidence type="ECO:0000259" key="7">
    <source>
        <dbReference type="PROSITE" id="PS51819"/>
    </source>
</evidence>
<keyword evidence="2 6" id="KW-0479">Metal-binding</keyword>
<dbReference type="PIRSF" id="PIRSF009283">
    <property type="entry name" value="HPP_dOase"/>
    <property type="match status" value="1"/>
</dbReference>
<evidence type="ECO:0000256" key="5">
    <source>
        <dbReference type="PIRNR" id="PIRNR009283"/>
    </source>
</evidence>
<dbReference type="GO" id="GO:0046872">
    <property type="term" value="F:metal ion binding"/>
    <property type="evidence" value="ECO:0007669"/>
    <property type="project" value="UniProtKB-KW"/>
</dbReference>
<dbReference type="CDD" id="cd07250">
    <property type="entry name" value="HPPD_C_like"/>
    <property type="match status" value="1"/>
</dbReference>
<feature type="domain" description="VOC" evidence="7">
    <location>
        <begin position="189"/>
        <end position="365"/>
    </location>
</feature>
<sequence>MACCVHHVEIGVKNGLCALKKLTNSFPFKVIATRQAEEFRQWVVRTGSAMFLLTEPLESRVSSESDVSWDRCLRNHEYISNWSENINQSTRSISKKKAVDSVFNIALEVKEVERMVERVARFGGKVVRPPRQVENEHGTVTYATVKSVVGNINHTLINSSEYSGVFLPGFKSESENVSVDMQSNHMLSHFDHVTYACPMGVSNQVLKWYEDCFGMERFLINSDEDRSEGFLVEGNDVGMRLMAMEYWKCAETGVSYPCAKVNSLKIVVAEPLPGQGPNQVETFLEQHDGPGVQHIGLHTGDIISSSQLLRDRGVVFLKPPPAYYSKLGKLAEIEKLGMDAKRLQECGVLVDDEADAGQHVENCNRMGVRYLLQMFTRPIFKEDTFFIEIIQRCGATGFGAGNIRALWRSVQAFLDEKTHVTAQKEEISSTEQKS</sequence>
<dbReference type="Proteomes" id="UP000085678">
    <property type="component" value="Unplaced"/>
</dbReference>
<evidence type="ECO:0000256" key="4">
    <source>
        <dbReference type="ARBA" id="ARBA00023004"/>
    </source>
</evidence>
<feature type="binding site" evidence="6">
    <location>
        <position position="294"/>
    </location>
    <ligand>
        <name>Fe cation</name>
        <dbReference type="ChEBI" id="CHEBI:24875"/>
    </ligand>
</feature>
<organism evidence="8 9">
    <name type="scientific">Lingula anatina</name>
    <name type="common">Brachiopod</name>
    <name type="synonym">Lingula unguis</name>
    <dbReference type="NCBI Taxonomy" id="7574"/>
    <lineage>
        <taxon>Eukaryota</taxon>
        <taxon>Metazoa</taxon>
        <taxon>Spiralia</taxon>
        <taxon>Lophotrochozoa</taxon>
        <taxon>Brachiopoda</taxon>
        <taxon>Linguliformea</taxon>
        <taxon>Lingulata</taxon>
        <taxon>Lingulida</taxon>
        <taxon>Linguloidea</taxon>
        <taxon>Lingulidae</taxon>
        <taxon>Lingula</taxon>
    </lineage>
</organism>
<protein>
    <recommendedName>
        <fullName evidence="5">4-hydroxyphenylpyruvate dioxygenase</fullName>
    </recommendedName>
</protein>
<evidence type="ECO:0000256" key="3">
    <source>
        <dbReference type="ARBA" id="ARBA00022737"/>
    </source>
</evidence>
<keyword evidence="8" id="KW-1185">Reference proteome</keyword>
<evidence type="ECO:0000313" key="8">
    <source>
        <dbReference type="Proteomes" id="UP000085678"/>
    </source>
</evidence>
<dbReference type="Gene3D" id="3.10.180.10">
    <property type="entry name" value="2,3-Dihydroxybiphenyl 1,2-Dioxygenase, domain 1"/>
    <property type="match status" value="2"/>
</dbReference>
<dbReference type="InterPro" id="IPR041736">
    <property type="entry name" value="4OHPhenylPyrv_dOase_N"/>
</dbReference>
<dbReference type="PROSITE" id="PS51819">
    <property type="entry name" value="VOC"/>
    <property type="match status" value="2"/>
</dbReference>
<gene>
    <name evidence="9" type="primary">LOC106153565</name>
</gene>
<dbReference type="STRING" id="7574.A0A1S3HAC7"/>
<comment type="similarity">
    <text evidence="1 5">Belongs to the 4HPPD family.</text>
</comment>
<evidence type="ECO:0000256" key="6">
    <source>
        <dbReference type="PIRSR" id="PIRSR009283-1"/>
    </source>
</evidence>
<dbReference type="SUPFAM" id="SSF54593">
    <property type="entry name" value="Glyoxalase/Bleomycin resistance protein/Dihydroxybiphenyl dioxygenase"/>
    <property type="match status" value="1"/>
</dbReference>
<feature type="domain" description="VOC" evidence="7">
    <location>
        <begin position="4"/>
        <end position="159"/>
    </location>
</feature>
<dbReference type="KEGG" id="lak:106153565"/>
<dbReference type="InterPro" id="IPR029068">
    <property type="entry name" value="Glyas_Bleomycin-R_OHBP_Dase"/>
</dbReference>
<feature type="binding site" evidence="6">
    <location>
        <position position="388"/>
    </location>
    <ligand>
        <name>Fe cation</name>
        <dbReference type="ChEBI" id="CHEBI:24875"/>
    </ligand>
</feature>
<evidence type="ECO:0000256" key="2">
    <source>
        <dbReference type="ARBA" id="ARBA00022723"/>
    </source>
</evidence>
<dbReference type="InterPro" id="IPR037523">
    <property type="entry name" value="VOC_core"/>
</dbReference>
<proteinExistence type="inferred from homology"/>
<evidence type="ECO:0000313" key="9">
    <source>
        <dbReference type="RefSeq" id="XP_013382992.1"/>
    </source>
</evidence>
<feature type="binding site" evidence="6">
    <location>
        <position position="192"/>
    </location>
    <ligand>
        <name>Fe cation</name>
        <dbReference type="ChEBI" id="CHEBI:24875"/>
    </ligand>
</feature>
<dbReference type="CDD" id="cd08342">
    <property type="entry name" value="HPPD_N_like"/>
    <property type="match status" value="1"/>
</dbReference>
<accession>A0A1S3HAC7</accession>
<dbReference type="GeneID" id="106153565"/>
<keyword evidence="4 6" id="KW-0408">Iron</keyword>
<dbReference type="AlphaFoldDB" id="A0A1S3HAC7"/>
<dbReference type="InterPro" id="IPR041735">
    <property type="entry name" value="4OHPhenylPyrv_dOase_C"/>
</dbReference>
<comment type="cofactor">
    <cofactor evidence="6">
        <name>Fe cation</name>
        <dbReference type="ChEBI" id="CHEBI:24875"/>
    </cofactor>
    <text evidence="6">Binds 1 Fe cation per subunit.</text>
</comment>
<dbReference type="GO" id="GO:0003868">
    <property type="term" value="F:4-hydroxyphenylpyruvate dioxygenase activity"/>
    <property type="evidence" value="ECO:0007669"/>
    <property type="project" value="InterPro"/>
</dbReference>
<keyword evidence="3" id="KW-0677">Repeat</keyword>
<name>A0A1S3HAC7_LINAN</name>
<dbReference type="OrthoDB" id="414569at2759"/>
<dbReference type="InParanoid" id="A0A1S3HAC7"/>
<dbReference type="GO" id="GO:0009072">
    <property type="term" value="P:aromatic amino acid metabolic process"/>
    <property type="evidence" value="ECO:0007669"/>
    <property type="project" value="InterPro"/>
</dbReference>
<dbReference type="PANTHER" id="PTHR11959:SF10">
    <property type="entry name" value="4-HYDROXYPHENYLPYRUVATE DIOXYGENASE-LIKE PROTEIN"/>
    <property type="match status" value="1"/>
</dbReference>
<dbReference type="RefSeq" id="XP_013382992.1">
    <property type="nucleotide sequence ID" value="XM_013527538.1"/>
</dbReference>